<proteinExistence type="predicted"/>
<feature type="region of interest" description="Disordered" evidence="1">
    <location>
        <begin position="31"/>
        <end position="50"/>
    </location>
</feature>
<name>A0A0L9VJA5_PHAAN</name>
<gene>
    <name evidence="2" type="ORF">LR48_Vigan10g095000</name>
</gene>
<dbReference type="Proteomes" id="UP000053144">
    <property type="component" value="Chromosome 10"/>
</dbReference>
<accession>A0A0L9VJA5</accession>
<feature type="compositionally biased region" description="Basic residues" evidence="1">
    <location>
        <begin position="41"/>
        <end position="50"/>
    </location>
</feature>
<evidence type="ECO:0000313" key="2">
    <source>
        <dbReference type="EMBL" id="KOM55058.1"/>
    </source>
</evidence>
<evidence type="ECO:0000313" key="3">
    <source>
        <dbReference type="Proteomes" id="UP000053144"/>
    </source>
</evidence>
<protein>
    <submittedName>
        <fullName evidence="2">Uncharacterized protein</fullName>
    </submittedName>
</protein>
<dbReference type="Gramene" id="KOM55058">
    <property type="protein sequence ID" value="KOM55058"/>
    <property type="gene ID" value="LR48_Vigan10g095000"/>
</dbReference>
<dbReference type="AlphaFoldDB" id="A0A0L9VJA5"/>
<organism evidence="2 3">
    <name type="scientific">Phaseolus angularis</name>
    <name type="common">Azuki bean</name>
    <name type="synonym">Vigna angularis</name>
    <dbReference type="NCBI Taxonomy" id="3914"/>
    <lineage>
        <taxon>Eukaryota</taxon>
        <taxon>Viridiplantae</taxon>
        <taxon>Streptophyta</taxon>
        <taxon>Embryophyta</taxon>
        <taxon>Tracheophyta</taxon>
        <taxon>Spermatophyta</taxon>
        <taxon>Magnoliopsida</taxon>
        <taxon>eudicotyledons</taxon>
        <taxon>Gunneridae</taxon>
        <taxon>Pentapetalae</taxon>
        <taxon>rosids</taxon>
        <taxon>fabids</taxon>
        <taxon>Fabales</taxon>
        <taxon>Fabaceae</taxon>
        <taxon>Papilionoideae</taxon>
        <taxon>50 kb inversion clade</taxon>
        <taxon>NPAAA clade</taxon>
        <taxon>indigoferoid/millettioid clade</taxon>
        <taxon>Phaseoleae</taxon>
        <taxon>Vigna</taxon>
    </lineage>
</organism>
<evidence type="ECO:0000256" key="1">
    <source>
        <dbReference type="SAM" id="MobiDB-lite"/>
    </source>
</evidence>
<sequence>MGTWRPFDYRPFQRLFYSPKFFPPNTFFPWSPLTLEGNPAQKKRRKEEEN</sequence>
<dbReference type="EMBL" id="CM003380">
    <property type="protein sequence ID" value="KOM55058.1"/>
    <property type="molecule type" value="Genomic_DNA"/>
</dbReference>
<reference evidence="3" key="1">
    <citation type="journal article" date="2015" name="Proc. Natl. Acad. Sci. U.S.A.">
        <title>Genome sequencing of adzuki bean (Vigna angularis) provides insight into high starch and low fat accumulation and domestication.</title>
        <authorList>
            <person name="Yang K."/>
            <person name="Tian Z."/>
            <person name="Chen C."/>
            <person name="Luo L."/>
            <person name="Zhao B."/>
            <person name="Wang Z."/>
            <person name="Yu L."/>
            <person name="Li Y."/>
            <person name="Sun Y."/>
            <person name="Li W."/>
            <person name="Chen Y."/>
            <person name="Li Y."/>
            <person name="Zhang Y."/>
            <person name="Ai D."/>
            <person name="Zhao J."/>
            <person name="Shang C."/>
            <person name="Ma Y."/>
            <person name="Wu B."/>
            <person name="Wang M."/>
            <person name="Gao L."/>
            <person name="Sun D."/>
            <person name="Zhang P."/>
            <person name="Guo F."/>
            <person name="Wang W."/>
            <person name="Li Y."/>
            <person name="Wang J."/>
            <person name="Varshney R.K."/>
            <person name="Wang J."/>
            <person name="Ling H.Q."/>
            <person name="Wan P."/>
        </authorList>
    </citation>
    <scope>NUCLEOTIDE SEQUENCE</scope>
    <source>
        <strain evidence="3">cv. Jingnong 6</strain>
    </source>
</reference>